<dbReference type="EMBL" id="CAJVPM010003851">
    <property type="protein sequence ID" value="CAG8506534.1"/>
    <property type="molecule type" value="Genomic_DNA"/>
</dbReference>
<name>A0ACA9L4C0_9GLOM</name>
<keyword evidence="2" id="KW-1185">Reference proteome</keyword>
<sequence length="146" mass="15986">SVEQENVVEGISSIVNMDEDSSSNDVACDNNDNQIEIRKGLESNVDTTENEEAVVVGSEGGSSEFNSHSSQIVVEVSTSTEIRSKEGAEAEKMEMVSVPIAKENRDKEKRLSMSQEKETNQESIEINTNIEENNGNNNESEEIANS</sequence>
<evidence type="ECO:0000313" key="2">
    <source>
        <dbReference type="Proteomes" id="UP000789860"/>
    </source>
</evidence>
<accession>A0ACA9L4C0</accession>
<reference evidence="1" key="1">
    <citation type="submission" date="2021-06" db="EMBL/GenBank/DDBJ databases">
        <authorList>
            <person name="Kallberg Y."/>
            <person name="Tangrot J."/>
            <person name="Rosling A."/>
        </authorList>
    </citation>
    <scope>NUCLEOTIDE SEQUENCE</scope>
    <source>
        <strain evidence="1">AU212A</strain>
    </source>
</reference>
<organism evidence="1 2">
    <name type="scientific">Scutellospora calospora</name>
    <dbReference type="NCBI Taxonomy" id="85575"/>
    <lineage>
        <taxon>Eukaryota</taxon>
        <taxon>Fungi</taxon>
        <taxon>Fungi incertae sedis</taxon>
        <taxon>Mucoromycota</taxon>
        <taxon>Glomeromycotina</taxon>
        <taxon>Glomeromycetes</taxon>
        <taxon>Diversisporales</taxon>
        <taxon>Gigasporaceae</taxon>
        <taxon>Scutellospora</taxon>
    </lineage>
</organism>
<comment type="caution">
    <text evidence="1">The sequence shown here is derived from an EMBL/GenBank/DDBJ whole genome shotgun (WGS) entry which is preliminary data.</text>
</comment>
<dbReference type="Proteomes" id="UP000789860">
    <property type="component" value="Unassembled WGS sequence"/>
</dbReference>
<protein>
    <submittedName>
        <fullName evidence="1">4144_t:CDS:1</fullName>
    </submittedName>
</protein>
<feature type="non-terminal residue" evidence="1">
    <location>
        <position position="1"/>
    </location>
</feature>
<gene>
    <name evidence="1" type="ORF">SCALOS_LOCUS3474</name>
</gene>
<proteinExistence type="predicted"/>
<evidence type="ECO:0000313" key="1">
    <source>
        <dbReference type="EMBL" id="CAG8506534.1"/>
    </source>
</evidence>